<proteinExistence type="predicted"/>
<dbReference type="EMBL" id="JAGFBS010000126">
    <property type="protein sequence ID" value="KAG6369015.1"/>
    <property type="molecule type" value="Genomic_DNA"/>
</dbReference>
<dbReference type="Proteomes" id="UP000683000">
    <property type="component" value="Unassembled WGS sequence"/>
</dbReference>
<reference evidence="2" key="1">
    <citation type="submission" date="2021-03" db="EMBL/GenBank/DDBJ databases">
        <title>Evolutionary innovations through gain and loss of genes in the ectomycorrhizal Boletales.</title>
        <authorList>
            <person name="Wu G."/>
            <person name="Miyauchi S."/>
            <person name="Morin E."/>
            <person name="Yang Z.-L."/>
            <person name="Xu J."/>
            <person name="Martin F.M."/>
        </authorList>
    </citation>
    <scope>NUCLEOTIDE SEQUENCE</scope>
    <source>
        <strain evidence="2">BR01</strain>
    </source>
</reference>
<comment type="caution">
    <text evidence="2">The sequence shown here is derived from an EMBL/GenBank/DDBJ whole genome shotgun (WGS) entry which is preliminary data.</text>
</comment>
<keyword evidence="3" id="KW-1185">Reference proteome</keyword>
<evidence type="ECO:0000313" key="3">
    <source>
        <dbReference type="Proteomes" id="UP000683000"/>
    </source>
</evidence>
<name>A0A8I2YBV5_9AGAM</name>
<feature type="region of interest" description="Disordered" evidence="1">
    <location>
        <begin position="20"/>
        <end position="39"/>
    </location>
</feature>
<sequence length="254" mass="29058">MLLSELVSFTESLAITDREASISPPLSQRPEPPSSVEEYSMIPPPQDVALPCAFDCFRSPLSIIPDIPSAFPGLACAVQQCIRRMGVHCAACYFLRHPRPIKIVTRHRGGYSEKYDNHANETYRCPWRLIDHLDFDSFSYQASASLRRSNSGGGDWFVCSICAELFNGRLHHQRCTYGEHVLMLAYLVWEHLPTRGYTFSFLCRNNIMVPDFQDRNVYAEWLGECVDEVHPTANNIHLLVVAYHLLRWANQLPR</sequence>
<evidence type="ECO:0000256" key="1">
    <source>
        <dbReference type="SAM" id="MobiDB-lite"/>
    </source>
</evidence>
<dbReference type="OrthoDB" id="2690203at2759"/>
<gene>
    <name evidence="2" type="ORF">JVT61DRAFT_2566</name>
</gene>
<organism evidence="2 3">
    <name type="scientific">Boletus reticuloceps</name>
    <dbReference type="NCBI Taxonomy" id="495285"/>
    <lineage>
        <taxon>Eukaryota</taxon>
        <taxon>Fungi</taxon>
        <taxon>Dikarya</taxon>
        <taxon>Basidiomycota</taxon>
        <taxon>Agaricomycotina</taxon>
        <taxon>Agaricomycetes</taxon>
        <taxon>Agaricomycetidae</taxon>
        <taxon>Boletales</taxon>
        <taxon>Boletineae</taxon>
        <taxon>Boletaceae</taxon>
        <taxon>Boletoideae</taxon>
        <taxon>Boletus</taxon>
    </lineage>
</organism>
<protein>
    <submittedName>
        <fullName evidence="2">Uncharacterized protein</fullName>
    </submittedName>
</protein>
<accession>A0A8I2YBV5</accession>
<evidence type="ECO:0000313" key="2">
    <source>
        <dbReference type="EMBL" id="KAG6369015.1"/>
    </source>
</evidence>
<dbReference type="AlphaFoldDB" id="A0A8I2YBV5"/>